<evidence type="ECO:0000256" key="3">
    <source>
        <dbReference type="ARBA" id="ARBA00023187"/>
    </source>
</evidence>
<dbReference type="RefSeq" id="XP_056077809.1">
    <property type="nucleotide sequence ID" value="XM_056223830.1"/>
</dbReference>
<evidence type="ECO:0000256" key="2">
    <source>
        <dbReference type="ARBA" id="ARBA00022884"/>
    </source>
</evidence>
<feature type="compositionally biased region" description="Low complexity" evidence="4">
    <location>
        <begin position="64"/>
        <end position="77"/>
    </location>
</feature>
<feature type="domain" description="RNA recognition motif" evidence="5">
    <location>
        <begin position="424"/>
        <end position="511"/>
    </location>
</feature>
<dbReference type="InterPro" id="IPR012677">
    <property type="entry name" value="Nucleotide-bd_a/b_plait_sf"/>
</dbReference>
<accession>A0AA35IRY7</accession>
<dbReference type="GeneID" id="80919522"/>
<dbReference type="GO" id="GO:0006397">
    <property type="term" value="P:mRNA processing"/>
    <property type="evidence" value="ECO:0007669"/>
    <property type="project" value="UniProtKB-KW"/>
</dbReference>
<dbReference type="AlphaFoldDB" id="A0AA35IRY7"/>
<evidence type="ECO:0000313" key="6">
    <source>
        <dbReference type="EMBL" id="CAI4034689.1"/>
    </source>
</evidence>
<dbReference type="SMART" id="SM00361">
    <property type="entry name" value="RRM_1"/>
    <property type="match status" value="1"/>
</dbReference>
<dbReference type="Proteomes" id="UP001161438">
    <property type="component" value="Chromosome 11"/>
</dbReference>
<keyword evidence="1" id="KW-0507">mRNA processing</keyword>
<name>A0AA35IRY7_SACMI</name>
<dbReference type="EMBL" id="OX365767">
    <property type="protein sequence ID" value="CAI4034689.1"/>
    <property type="molecule type" value="Genomic_DNA"/>
</dbReference>
<dbReference type="GO" id="GO:0003723">
    <property type="term" value="F:RNA binding"/>
    <property type="evidence" value="ECO:0007669"/>
    <property type="project" value="UniProtKB-KW"/>
</dbReference>
<gene>
    <name evidence="6" type="primary">SMKI11G1380</name>
    <name evidence="6" type="ORF">SMKI_11G1380</name>
</gene>
<dbReference type="PANTHER" id="PTHR23139">
    <property type="entry name" value="RNA-BINDING PROTEIN"/>
    <property type="match status" value="1"/>
</dbReference>
<feature type="compositionally biased region" description="Basic and acidic residues" evidence="4">
    <location>
        <begin position="125"/>
        <end position="143"/>
    </location>
</feature>
<feature type="compositionally biased region" description="Polar residues" evidence="4">
    <location>
        <begin position="33"/>
        <end position="42"/>
    </location>
</feature>
<reference evidence="6" key="1">
    <citation type="submission" date="2022-10" db="EMBL/GenBank/DDBJ databases">
        <authorList>
            <person name="Byrne P K."/>
        </authorList>
    </citation>
    <scope>NUCLEOTIDE SEQUENCE</scope>
    <source>
        <strain evidence="6">IFO1815</strain>
    </source>
</reference>
<evidence type="ECO:0000259" key="5">
    <source>
        <dbReference type="SMART" id="SM00361"/>
    </source>
</evidence>
<dbReference type="Gene3D" id="3.30.70.330">
    <property type="match status" value="1"/>
</dbReference>
<organism evidence="6 7">
    <name type="scientific">Saccharomyces mikatae IFO 1815</name>
    <dbReference type="NCBI Taxonomy" id="226126"/>
    <lineage>
        <taxon>Eukaryota</taxon>
        <taxon>Fungi</taxon>
        <taxon>Dikarya</taxon>
        <taxon>Ascomycota</taxon>
        <taxon>Saccharomycotina</taxon>
        <taxon>Saccharomycetes</taxon>
        <taxon>Saccharomycetales</taxon>
        <taxon>Saccharomycetaceae</taxon>
        <taxon>Saccharomyces</taxon>
    </lineage>
</organism>
<keyword evidence="3" id="KW-0508">mRNA splicing</keyword>
<dbReference type="SUPFAM" id="SSF54928">
    <property type="entry name" value="RNA-binding domain, RBD"/>
    <property type="match status" value="1"/>
</dbReference>
<dbReference type="InterPro" id="IPR035979">
    <property type="entry name" value="RBD_domain_sf"/>
</dbReference>
<keyword evidence="7" id="KW-1185">Reference proteome</keyword>
<feature type="region of interest" description="Disordered" evidence="4">
    <location>
        <begin position="25"/>
        <end position="173"/>
    </location>
</feature>
<keyword evidence="2" id="KW-0694">RNA-binding</keyword>
<evidence type="ECO:0000256" key="1">
    <source>
        <dbReference type="ARBA" id="ARBA00022664"/>
    </source>
</evidence>
<feature type="compositionally biased region" description="Basic and acidic residues" evidence="4">
    <location>
        <begin position="94"/>
        <end position="109"/>
    </location>
</feature>
<dbReference type="InterPro" id="IPR003954">
    <property type="entry name" value="RRM_euk-type"/>
</dbReference>
<dbReference type="GO" id="GO:0008380">
    <property type="term" value="P:RNA splicing"/>
    <property type="evidence" value="ECO:0007669"/>
    <property type="project" value="UniProtKB-KW"/>
</dbReference>
<proteinExistence type="predicted"/>
<evidence type="ECO:0000313" key="7">
    <source>
        <dbReference type="Proteomes" id="UP001161438"/>
    </source>
</evidence>
<feature type="compositionally biased region" description="Polar residues" evidence="4">
    <location>
        <begin position="110"/>
        <end position="123"/>
    </location>
</feature>
<protein>
    <recommendedName>
        <fullName evidence="5">RNA recognition motif domain-containing protein</fullName>
    </recommendedName>
</protein>
<sequence>MTDEKRLEDLRSKIMESIGKTDEDVASVKNKRLNSGSTAVDTQSKRQKNDGNLPTAPKSRDTSYSRIRGSSSSTILSANRSTYEQTRAGPYHQGHRDIPGRPYNRENRYNSHSTGSQWNENLYNRQRDERRGRNERLDRRGRNETGNYGRFNHQRKNVGPKFNGNRGERPIQTHRNDMNYNAQNVIYPGSSFDSPAYYNMASSRANSMLVISSLSNSIDPKMVANLKNLLESFVLGLKETENNAKDFEIVNFFGGEEKFDHIIVEFSSQICSTMVLACRSFFNRKLSTIDLNWTRPNDYIQQLDHLVGYCRGTVIALEDLENVNEGEEDKMKEILRSFNVTNGITKPLYYKSSSSANGAEKGPEFTKCALLLFEVLTEDVLDKLKQYKWFKPNDGKTSQVTSWITFQSLPNLVTQSVRVESKVLLLLNCLDPLDLKDETFITEIKETLKYSITGIDAIKISQPGVDYRLNFENLASGAGNIYIKFKTLEAAKYAMEELPGTQFNDRTVLCTYIDEDDFDIMEAAHYHK</sequence>
<evidence type="ECO:0000256" key="4">
    <source>
        <dbReference type="SAM" id="MobiDB-lite"/>
    </source>
</evidence>